<keyword evidence="4" id="KW-0548">Nucleotidyltransferase</keyword>
<keyword evidence="9" id="KW-1185">Reference proteome</keyword>
<dbReference type="GO" id="GO:0005524">
    <property type="term" value="F:ATP binding"/>
    <property type="evidence" value="ECO:0007669"/>
    <property type="project" value="UniProtKB-KW"/>
</dbReference>
<sequence length="254" mass="29233">MDKTDKLLSLLKSKYEKILADNLVGIYLHGSYVMNCYNPAISDLDFIVVIKNPLNNQTKEKIMSIIIKDLWPLAPAKGLEFHVLLKSDLITFVEPVPFDFHFSKMHYQAYLADSQSYIKRMKGTDPDLTAHLMIVRKYGQVLIGRPINEIFCAVPKQAYFRSILFDVADAEKEIMHKPMYIILNLCRVLAFKKDSLVTSKLSGGQWALQNVAEKYQQLIKSAIFDYQSVSYGQIQYQVTGLRDFAEYMLREIAK</sequence>
<evidence type="ECO:0000313" key="10">
    <source>
        <dbReference type="Proteomes" id="UP001167919"/>
    </source>
</evidence>
<evidence type="ECO:0000313" key="7">
    <source>
        <dbReference type="EMBL" id="MDN6900075.1"/>
    </source>
</evidence>
<organism evidence="7 10">
    <name type="scientific">Oenococcus sicerae</name>
    <dbReference type="NCBI Taxonomy" id="2203724"/>
    <lineage>
        <taxon>Bacteria</taxon>
        <taxon>Bacillati</taxon>
        <taxon>Bacillota</taxon>
        <taxon>Bacilli</taxon>
        <taxon>Lactobacillales</taxon>
        <taxon>Lactobacillaceae</taxon>
        <taxon>Oenococcus</taxon>
    </lineage>
</organism>
<dbReference type="EMBL" id="CP029684">
    <property type="protein sequence ID" value="QAS70620.1"/>
    <property type="molecule type" value="Genomic_DNA"/>
</dbReference>
<evidence type="ECO:0000256" key="1">
    <source>
        <dbReference type="ARBA" id="ARBA00022679"/>
    </source>
</evidence>
<dbReference type="InterPro" id="IPR025184">
    <property type="entry name" value="AadA_C"/>
</dbReference>
<evidence type="ECO:0000313" key="9">
    <source>
        <dbReference type="Proteomes" id="UP000286907"/>
    </source>
</evidence>
<keyword evidence="2 4" id="KW-0046">Antibiotic resistance</keyword>
<evidence type="ECO:0000259" key="5">
    <source>
        <dbReference type="Pfam" id="PF01909"/>
    </source>
</evidence>
<dbReference type="InterPro" id="IPR002934">
    <property type="entry name" value="Polymerase_NTP_transf_dom"/>
</dbReference>
<dbReference type="EMBL" id="SDWY01000002">
    <property type="protein sequence ID" value="MDN6900075.1"/>
    <property type="molecule type" value="Genomic_DNA"/>
</dbReference>
<dbReference type="InterPro" id="IPR024172">
    <property type="entry name" value="AadA/Aad9"/>
</dbReference>
<feature type="domain" description="Adenylyltransferase AadA C-terminal" evidence="6">
    <location>
        <begin position="149"/>
        <end position="250"/>
    </location>
</feature>
<evidence type="ECO:0000256" key="3">
    <source>
        <dbReference type="ARBA" id="ARBA00047831"/>
    </source>
</evidence>
<dbReference type="Gene3D" id="3.30.460.10">
    <property type="entry name" value="Beta Polymerase, domain 2"/>
    <property type="match status" value="1"/>
</dbReference>
<dbReference type="RefSeq" id="WP_128687077.1">
    <property type="nucleotide sequence ID" value="NZ_CP029684.2"/>
</dbReference>
<feature type="domain" description="Polymerase nucleotidyl transferase" evidence="5">
    <location>
        <begin position="15"/>
        <end position="63"/>
    </location>
</feature>
<dbReference type="AlphaFoldDB" id="A0AAJ1RBX3"/>
<dbReference type="Pfam" id="PF01909">
    <property type="entry name" value="NTP_transf_2"/>
    <property type="match status" value="1"/>
</dbReference>
<keyword evidence="4" id="KW-0067">ATP-binding</keyword>
<protein>
    <recommendedName>
        <fullName evidence="4">Spectinomycin 9-adenylyltransferase</fullName>
    </recommendedName>
</protein>
<dbReference type="Proteomes" id="UP000286907">
    <property type="component" value="Chromosome"/>
</dbReference>
<keyword evidence="1 4" id="KW-0808">Transferase</keyword>
<dbReference type="Pfam" id="PF13427">
    <property type="entry name" value="AadA_C"/>
    <property type="match status" value="1"/>
</dbReference>
<dbReference type="GO" id="GO:0070566">
    <property type="term" value="F:adenylyltransferase activity"/>
    <property type="evidence" value="ECO:0007669"/>
    <property type="project" value="InterPro"/>
</dbReference>
<dbReference type="GO" id="GO:0046677">
    <property type="term" value="P:response to antibiotic"/>
    <property type="evidence" value="ECO:0007669"/>
    <property type="project" value="UniProtKB-KW"/>
</dbReference>
<dbReference type="InterPro" id="IPR043519">
    <property type="entry name" value="NT_sf"/>
</dbReference>
<evidence type="ECO:0000256" key="4">
    <source>
        <dbReference type="PIRNR" id="PIRNR000819"/>
    </source>
</evidence>
<gene>
    <name evidence="8" type="ORF">DLJ48_03695</name>
    <name evidence="7" type="ORF">EVC35_03525</name>
</gene>
<accession>A0AAJ1RBX3</accession>
<comment type="catalytic activity">
    <reaction evidence="3 4">
        <text>spectinomycin + ATP = 9-O-adenylylspectinomycin + diphosphate</text>
        <dbReference type="Rhea" id="RHEA:63228"/>
        <dbReference type="ChEBI" id="CHEBI:30616"/>
        <dbReference type="ChEBI" id="CHEBI:33019"/>
        <dbReference type="ChEBI" id="CHEBI:146260"/>
        <dbReference type="ChEBI" id="CHEBI:146261"/>
    </reaction>
</comment>
<name>A0AAJ1RBX3_9LACO</name>
<dbReference type="PIRSF" id="PIRSF000819">
    <property type="entry name" value="Streptomycin_3-adenylyltransf"/>
    <property type="match status" value="1"/>
</dbReference>
<evidence type="ECO:0000256" key="2">
    <source>
        <dbReference type="ARBA" id="ARBA00023251"/>
    </source>
</evidence>
<dbReference type="Proteomes" id="UP001167919">
    <property type="component" value="Unassembled WGS sequence"/>
</dbReference>
<reference evidence="8 9" key="1">
    <citation type="journal article" date="2019" name="Syst. Appl. Microbiol.">
        <title>Oenococcus sicerae sp. nov., isolated from French cider.</title>
        <authorList>
            <person name="Cousin F.J."/>
            <person name="Le Guellec R."/>
            <person name="Chagnot C."/>
            <person name="Goux D."/>
            <person name="Dalmasso M."/>
            <person name="Laplace J.M."/>
            <person name="Cretenet M."/>
        </authorList>
    </citation>
    <scope>NUCLEOTIDE SEQUENCE [LARGE SCALE GENOMIC DNA]</scope>
    <source>
        <strain evidence="8 9">UCMA 15228</strain>
    </source>
</reference>
<dbReference type="SUPFAM" id="SSF81301">
    <property type="entry name" value="Nucleotidyltransferase"/>
    <property type="match status" value="1"/>
</dbReference>
<proteinExistence type="predicted"/>
<dbReference type="CDD" id="cd05403">
    <property type="entry name" value="NT_KNTase_like"/>
    <property type="match status" value="1"/>
</dbReference>
<evidence type="ECO:0000313" key="8">
    <source>
        <dbReference type="EMBL" id="QAS70620.1"/>
    </source>
</evidence>
<reference evidence="7" key="2">
    <citation type="submission" date="2019-01" db="EMBL/GenBank/DDBJ databases">
        <title>Oenococcus sicerae UCMA17102.</title>
        <authorList>
            <person name="Cousin F.J."/>
            <person name="Le Guellec R."/>
            <person name="Cretenet M."/>
        </authorList>
    </citation>
    <scope>NUCLEOTIDE SEQUENCE</scope>
    <source>
        <strain evidence="7">UCMA17102</strain>
    </source>
</reference>
<keyword evidence="4" id="KW-0547">Nucleotide-binding</keyword>
<reference evidence="8" key="3">
    <citation type="submission" date="2020-01" db="EMBL/GenBank/DDBJ databases">
        <authorList>
            <person name="Cousin F.J."/>
            <person name="Le Guellec R."/>
            <person name="Cretenet M."/>
        </authorList>
    </citation>
    <scope>NUCLEOTIDE SEQUENCE</scope>
    <source>
        <strain evidence="8">UCMA 15228</strain>
    </source>
</reference>
<evidence type="ECO:0000259" key="6">
    <source>
        <dbReference type="Pfam" id="PF13427"/>
    </source>
</evidence>